<feature type="transmembrane region" description="Helical" evidence="5">
    <location>
        <begin position="172"/>
        <end position="191"/>
    </location>
</feature>
<dbReference type="InterPro" id="IPR036259">
    <property type="entry name" value="MFS_trans_sf"/>
</dbReference>
<keyword evidence="8" id="KW-1185">Reference proteome</keyword>
<feature type="transmembrane region" description="Helical" evidence="5">
    <location>
        <begin position="381"/>
        <end position="400"/>
    </location>
</feature>
<keyword evidence="4 5" id="KW-0472">Membrane</keyword>
<evidence type="ECO:0000256" key="1">
    <source>
        <dbReference type="ARBA" id="ARBA00004141"/>
    </source>
</evidence>
<feature type="transmembrane region" description="Helical" evidence="5">
    <location>
        <begin position="255"/>
        <end position="273"/>
    </location>
</feature>
<dbReference type="EMBL" id="CP042345">
    <property type="protein sequence ID" value="QEA15993.1"/>
    <property type="molecule type" value="Genomic_DNA"/>
</dbReference>
<evidence type="ECO:0000256" key="3">
    <source>
        <dbReference type="ARBA" id="ARBA00022989"/>
    </source>
</evidence>
<organism evidence="7 8">
    <name type="scientific">Novosphingobium ginsenosidimutans</name>
    <dbReference type="NCBI Taxonomy" id="1176536"/>
    <lineage>
        <taxon>Bacteria</taxon>
        <taxon>Pseudomonadati</taxon>
        <taxon>Pseudomonadota</taxon>
        <taxon>Alphaproteobacteria</taxon>
        <taxon>Sphingomonadales</taxon>
        <taxon>Sphingomonadaceae</taxon>
        <taxon>Novosphingobium</taxon>
    </lineage>
</organism>
<dbReference type="InterPro" id="IPR011701">
    <property type="entry name" value="MFS"/>
</dbReference>
<gene>
    <name evidence="7" type="ORF">FRF71_07520</name>
</gene>
<dbReference type="PRINTS" id="PR01035">
    <property type="entry name" value="TCRTETA"/>
</dbReference>
<evidence type="ECO:0000259" key="6">
    <source>
        <dbReference type="PROSITE" id="PS50850"/>
    </source>
</evidence>
<feature type="transmembrane region" description="Helical" evidence="5">
    <location>
        <begin position="51"/>
        <end position="73"/>
    </location>
</feature>
<feature type="transmembrane region" description="Helical" evidence="5">
    <location>
        <begin position="294"/>
        <end position="311"/>
    </location>
</feature>
<dbReference type="KEGG" id="ngf:FRF71_07520"/>
<dbReference type="RefSeq" id="WP_147090025.1">
    <property type="nucleotide sequence ID" value="NZ_BAABJD010000001.1"/>
</dbReference>
<dbReference type="SUPFAM" id="SSF103473">
    <property type="entry name" value="MFS general substrate transporter"/>
    <property type="match status" value="1"/>
</dbReference>
<dbReference type="Proteomes" id="UP000321172">
    <property type="component" value="Chromosome"/>
</dbReference>
<dbReference type="Pfam" id="PF07690">
    <property type="entry name" value="MFS_1"/>
    <property type="match status" value="2"/>
</dbReference>
<keyword evidence="2 5" id="KW-0812">Transmembrane</keyword>
<feature type="transmembrane region" description="Helical" evidence="5">
    <location>
        <begin position="317"/>
        <end position="339"/>
    </location>
</feature>
<dbReference type="InterPro" id="IPR020846">
    <property type="entry name" value="MFS_dom"/>
</dbReference>
<reference evidence="7 8" key="1">
    <citation type="journal article" date="2013" name="J. Microbiol. Biotechnol.">
        <title>Novosphingobium ginsenosidimutans sp. nov., with the ability to convert ginsenoside.</title>
        <authorList>
            <person name="Kim J.K."/>
            <person name="He D."/>
            <person name="Liu Q.M."/>
            <person name="Park H.Y."/>
            <person name="Jung M.S."/>
            <person name="Yoon M.H."/>
            <person name="Kim S.C."/>
            <person name="Im W.T."/>
        </authorList>
    </citation>
    <scope>NUCLEOTIDE SEQUENCE [LARGE SCALE GENOMIC DNA]</scope>
    <source>
        <strain evidence="7 8">FW-6</strain>
    </source>
</reference>
<comment type="subcellular location">
    <subcellularLocation>
        <location evidence="1">Membrane</location>
        <topology evidence="1">Multi-pass membrane protein</topology>
    </subcellularLocation>
</comment>
<feature type="domain" description="Major facilitator superfamily (MFS) profile" evidence="6">
    <location>
        <begin position="18"/>
        <end position="407"/>
    </location>
</feature>
<feature type="transmembrane region" description="Helical" evidence="5">
    <location>
        <begin position="144"/>
        <end position="166"/>
    </location>
</feature>
<dbReference type="Gene3D" id="1.20.1250.20">
    <property type="entry name" value="MFS general substrate transporter like domains"/>
    <property type="match status" value="2"/>
</dbReference>
<proteinExistence type="predicted"/>
<dbReference type="PANTHER" id="PTHR11662:SF399">
    <property type="entry name" value="FI19708P1-RELATED"/>
    <property type="match status" value="1"/>
</dbReference>
<feature type="transmembrane region" description="Helical" evidence="5">
    <location>
        <begin position="219"/>
        <end position="243"/>
    </location>
</feature>
<evidence type="ECO:0000313" key="8">
    <source>
        <dbReference type="Proteomes" id="UP000321172"/>
    </source>
</evidence>
<evidence type="ECO:0000313" key="7">
    <source>
        <dbReference type="EMBL" id="QEA15993.1"/>
    </source>
</evidence>
<dbReference type="InterPro" id="IPR050382">
    <property type="entry name" value="MFS_Na/Anion_cotransporter"/>
</dbReference>
<dbReference type="AlphaFoldDB" id="A0A5B8S3V5"/>
<evidence type="ECO:0000256" key="2">
    <source>
        <dbReference type="ARBA" id="ARBA00022692"/>
    </source>
</evidence>
<keyword evidence="3 5" id="KW-1133">Transmembrane helix</keyword>
<name>A0A5B8S3V5_9SPHN</name>
<dbReference type="PANTHER" id="PTHR11662">
    <property type="entry name" value="SOLUTE CARRIER FAMILY 17"/>
    <property type="match status" value="1"/>
</dbReference>
<dbReference type="OrthoDB" id="9794076at2"/>
<evidence type="ECO:0000256" key="4">
    <source>
        <dbReference type="ARBA" id="ARBA00023136"/>
    </source>
</evidence>
<protein>
    <submittedName>
        <fullName evidence="7">MFS transporter</fullName>
    </submittedName>
</protein>
<dbReference type="InterPro" id="IPR001958">
    <property type="entry name" value="Tet-R_TetA/multi-R_MdtG-like"/>
</dbReference>
<dbReference type="CDD" id="cd17319">
    <property type="entry name" value="MFS_ExuT_GudP_like"/>
    <property type="match status" value="1"/>
</dbReference>
<accession>A0A5B8S3V5</accession>
<feature type="transmembrane region" description="Helical" evidence="5">
    <location>
        <begin position="12"/>
        <end position="31"/>
    </location>
</feature>
<dbReference type="PROSITE" id="PS50850">
    <property type="entry name" value="MFS"/>
    <property type="match status" value="1"/>
</dbReference>
<sequence length="411" mass="43486">MASIAQGSRISAARLNWLVILIGLSVLLNYVDRGAIGIAAPLMKAELDLSATGFGTAVSAFFWVYAPLCLFVGWLCDRFCVYRMFAAGIALWAVATLLTGFVHGIAALIVLRLILGLGESIAFPGSSKIFAAEVPAARRGYANAMVAAALAFGPAVGTFSGGLILAELGWRPIFWIFGAVTLLWLVPWHYVAAPLRTQSVSVPVADPVPLATIMRVPAVWLMGVGHFCTNYGFYFLLTWLPLYLVKSRDFSITDMTILTTLGFAVQGVMALVVGHVSDKWVAGGADEARVRRRMMIAGQALAAVSIGAVFFADGFAQVGACLVLAGIASALTSTNLFAIGQMFAGPRAAGVWIGLQNAVGNAAGIIGPVLTGLMIDRLGGYGWAFALTALVPALGALWWWKVVPPIKQFES</sequence>
<evidence type="ECO:0000256" key="5">
    <source>
        <dbReference type="SAM" id="Phobius"/>
    </source>
</evidence>
<dbReference type="GO" id="GO:0022857">
    <property type="term" value="F:transmembrane transporter activity"/>
    <property type="evidence" value="ECO:0007669"/>
    <property type="project" value="InterPro"/>
</dbReference>
<dbReference type="GO" id="GO:0016020">
    <property type="term" value="C:membrane"/>
    <property type="evidence" value="ECO:0007669"/>
    <property type="project" value="UniProtKB-SubCell"/>
</dbReference>
<feature type="transmembrane region" description="Helical" evidence="5">
    <location>
        <begin position="351"/>
        <end position="375"/>
    </location>
</feature>